<sequence>MVFRSPHPALKIPQTHILDFLFPSGDTPWKRPIWIDATDSANSLTLKDCLDCIRRLGLGLQNRGVEENDVAVLFTPNHIFVPVAYLGFIAAGAVFSGVDPESSLTDVVERFQLLDPKFIFVHPSLLKTAVAAVNQAGLSEDRLYVFSDSPGTAAEEFNSWRSILATEEEAASWRWKPVSADEAESTTAVVNFTSGTTTQPKGVQLTHQNLIASSLQLRDGTDIMFGDRLLALLPLSQAYEQVLNIILAIKLRLVVYILPSFALPTALSTIQRYRITKLHLSPYILESLVTAREVAGHELRSVDVILCTGPPLKMGVQNAAERRFGLVILQGWGMSEITTAGIFPCLEDDIAGRKSLGLRGSVGRLLPNTEALLIDQNGNEVSIPGALGEIWIRGPQVMSCYWRDEQVPEDSLAAEGGWFMTGDIATVNRDGYFWIIDRKDELIRVDDVLVSPAELEMVLQEHPRVADVAVVGMEMHEEVFLRAYIVPKPAMNGYPVTEQLIQDWMRRRVTKNKQLRGGVAFVKNLPRLSNGGLARRVVREWAREDGEILERRVAKL</sequence>
<dbReference type="OrthoDB" id="10253869at2759"/>
<dbReference type="EMBL" id="PDLM01000007">
    <property type="protein sequence ID" value="RDW73439.1"/>
    <property type="molecule type" value="Genomic_DNA"/>
</dbReference>
<dbReference type="InterPro" id="IPR042099">
    <property type="entry name" value="ANL_N_sf"/>
</dbReference>
<accession>A0A3D8RHB3</accession>
<feature type="domain" description="AMP-binding enzyme C-terminal" evidence="2">
    <location>
        <begin position="454"/>
        <end position="531"/>
    </location>
</feature>
<dbReference type="SUPFAM" id="SSF56801">
    <property type="entry name" value="Acetyl-CoA synthetase-like"/>
    <property type="match status" value="1"/>
</dbReference>
<gene>
    <name evidence="3" type="ORF">BP6252_07346</name>
</gene>
<feature type="domain" description="AMP-dependent synthetase/ligase" evidence="1">
    <location>
        <begin position="32"/>
        <end position="402"/>
    </location>
</feature>
<dbReference type="InterPro" id="IPR000873">
    <property type="entry name" value="AMP-dep_synth/lig_dom"/>
</dbReference>
<evidence type="ECO:0000313" key="4">
    <source>
        <dbReference type="Proteomes" id="UP000256645"/>
    </source>
</evidence>
<dbReference type="InterPro" id="IPR045851">
    <property type="entry name" value="AMP-bd_C_sf"/>
</dbReference>
<organism evidence="3 4">
    <name type="scientific">Coleophoma cylindrospora</name>
    <dbReference type="NCBI Taxonomy" id="1849047"/>
    <lineage>
        <taxon>Eukaryota</taxon>
        <taxon>Fungi</taxon>
        <taxon>Dikarya</taxon>
        <taxon>Ascomycota</taxon>
        <taxon>Pezizomycotina</taxon>
        <taxon>Leotiomycetes</taxon>
        <taxon>Helotiales</taxon>
        <taxon>Dermateaceae</taxon>
        <taxon>Coleophoma</taxon>
    </lineage>
</organism>
<dbReference type="PANTHER" id="PTHR24096">
    <property type="entry name" value="LONG-CHAIN-FATTY-ACID--COA LIGASE"/>
    <property type="match status" value="1"/>
</dbReference>
<evidence type="ECO:0000259" key="1">
    <source>
        <dbReference type="Pfam" id="PF00501"/>
    </source>
</evidence>
<evidence type="ECO:0000313" key="3">
    <source>
        <dbReference type="EMBL" id="RDW73439.1"/>
    </source>
</evidence>
<protein>
    <recommendedName>
        <fullName evidence="5">Acetyl-CoA synthetase-like protein</fullName>
    </recommendedName>
</protein>
<keyword evidence="4" id="KW-1185">Reference proteome</keyword>
<name>A0A3D8RHB3_9HELO</name>
<evidence type="ECO:0000259" key="2">
    <source>
        <dbReference type="Pfam" id="PF13193"/>
    </source>
</evidence>
<proteinExistence type="predicted"/>
<dbReference type="AlphaFoldDB" id="A0A3D8RHB3"/>
<comment type="caution">
    <text evidence="3">The sequence shown here is derived from an EMBL/GenBank/DDBJ whole genome shotgun (WGS) entry which is preliminary data.</text>
</comment>
<dbReference type="Gene3D" id="3.30.300.30">
    <property type="match status" value="1"/>
</dbReference>
<dbReference type="Pfam" id="PF00501">
    <property type="entry name" value="AMP-binding"/>
    <property type="match status" value="1"/>
</dbReference>
<dbReference type="Gene3D" id="3.40.50.12780">
    <property type="entry name" value="N-terminal domain of ligase-like"/>
    <property type="match status" value="1"/>
</dbReference>
<dbReference type="GO" id="GO:0016405">
    <property type="term" value="F:CoA-ligase activity"/>
    <property type="evidence" value="ECO:0007669"/>
    <property type="project" value="TreeGrafter"/>
</dbReference>
<dbReference type="Pfam" id="PF13193">
    <property type="entry name" value="AMP-binding_C"/>
    <property type="match status" value="1"/>
</dbReference>
<dbReference type="Proteomes" id="UP000256645">
    <property type="component" value="Unassembled WGS sequence"/>
</dbReference>
<evidence type="ECO:0008006" key="5">
    <source>
        <dbReference type="Google" id="ProtNLM"/>
    </source>
</evidence>
<dbReference type="InterPro" id="IPR025110">
    <property type="entry name" value="AMP-bd_C"/>
</dbReference>
<dbReference type="STRING" id="1849047.A0A3D8RHB3"/>
<reference evidence="3 4" key="1">
    <citation type="journal article" date="2018" name="IMA Fungus">
        <title>IMA Genome-F 9: Draft genome sequence of Annulohypoxylon stygium, Aspergillus mulundensis, Berkeleyomyces basicola (syn. Thielaviopsis basicola), Ceratocystis smalleyi, two Cercospora beticola strains, Coleophoma cylindrospora, Fusarium fracticaudum, Phialophora cf. hyalina, and Morchella septimelata.</title>
        <authorList>
            <person name="Wingfield B.D."/>
            <person name="Bills G.F."/>
            <person name="Dong Y."/>
            <person name="Huang W."/>
            <person name="Nel W.J."/>
            <person name="Swalarsk-Parry B.S."/>
            <person name="Vaghefi N."/>
            <person name="Wilken P.M."/>
            <person name="An Z."/>
            <person name="de Beer Z.W."/>
            <person name="De Vos L."/>
            <person name="Chen L."/>
            <person name="Duong T.A."/>
            <person name="Gao Y."/>
            <person name="Hammerbacher A."/>
            <person name="Kikkert J.R."/>
            <person name="Li Y."/>
            <person name="Li H."/>
            <person name="Li K."/>
            <person name="Li Q."/>
            <person name="Liu X."/>
            <person name="Ma X."/>
            <person name="Naidoo K."/>
            <person name="Pethybridge S.J."/>
            <person name="Sun J."/>
            <person name="Steenkamp E.T."/>
            <person name="van der Nest M.A."/>
            <person name="van Wyk S."/>
            <person name="Wingfield M.J."/>
            <person name="Xiong C."/>
            <person name="Yue Q."/>
            <person name="Zhang X."/>
        </authorList>
    </citation>
    <scope>NUCLEOTIDE SEQUENCE [LARGE SCALE GENOMIC DNA]</scope>
    <source>
        <strain evidence="3 4">BP6252</strain>
    </source>
</reference>
<dbReference type="PANTHER" id="PTHR24096:SF194">
    <property type="entry name" value="AMP-DEPENDENT SYNTHETASE_LIGASE DOMAIN-CONTAINING PROTEIN"/>
    <property type="match status" value="1"/>
</dbReference>